<evidence type="ECO:0000313" key="5">
    <source>
        <dbReference type="Proteomes" id="UP000652681"/>
    </source>
</evidence>
<comment type="caution">
    <text evidence="4">The sequence shown here is derived from an EMBL/GenBank/DDBJ whole genome shotgun (WGS) entry which is preliminary data.</text>
</comment>
<evidence type="ECO:0000313" key="4">
    <source>
        <dbReference type="EMBL" id="MBC9811368.1"/>
    </source>
</evidence>
<feature type="transmembrane region" description="Helical" evidence="3">
    <location>
        <begin position="20"/>
        <end position="37"/>
    </location>
</feature>
<keyword evidence="3" id="KW-0472">Membrane</keyword>
<organism evidence="4 5">
    <name type="scientific">Taishania pollutisoli</name>
    <dbReference type="NCBI Taxonomy" id="2766479"/>
    <lineage>
        <taxon>Bacteria</taxon>
        <taxon>Pseudomonadati</taxon>
        <taxon>Bacteroidota</taxon>
        <taxon>Flavobacteriia</taxon>
        <taxon>Flavobacteriales</taxon>
        <taxon>Crocinitomicaceae</taxon>
        <taxon>Taishania</taxon>
    </lineage>
</organism>
<dbReference type="GO" id="GO:0005886">
    <property type="term" value="C:plasma membrane"/>
    <property type="evidence" value="ECO:0007669"/>
    <property type="project" value="TreeGrafter"/>
</dbReference>
<feature type="region of interest" description="Disordered" evidence="2">
    <location>
        <begin position="913"/>
        <end position="966"/>
    </location>
</feature>
<keyword evidence="1" id="KW-0175">Coiled coil</keyword>
<evidence type="ECO:0000256" key="1">
    <source>
        <dbReference type="SAM" id="Coils"/>
    </source>
</evidence>
<keyword evidence="3" id="KW-1133">Transmembrane helix</keyword>
<dbReference type="AlphaFoldDB" id="A0A8J6P9X7"/>
<dbReference type="PANTHER" id="PTHR30441">
    <property type="entry name" value="DUF748 DOMAIN-CONTAINING PROTEIN"/>
    <property type="match status" value="1"/>
</dbReference>
<sequence>MKSTTKKKKSLFRRILKWSGITFLLLLIAIILIPILFKDKLKQLVIDEVNKTLTAKLELDDFDLTLLSTFPNLSVQLHGTRLKGLGDFEGVTLADVKTVRADVGLWDVIKGETISIDAVHLYEPKIDVRVLYDGKANYDIVKPDSLKTKEELEEPSNFALKLKKYSIENAQIRYDDKPGGLYAKIVNLNHEGTGDLTADVIDFETKTTTDELTFEMGGLTYLSKVKTDIVANLLMEFSEKTSKFTLKENTFQLNALKFGVDGFYEMLEKNDNIDLKLNADKATFKEFISLIPAFYKTGYESMVASGSLALNAKVKGILDEKNLPGWDAGIKVSNASIKYPDLPGTIQNIAVVAGSKFAGGSNLDNLTVDVDKFHADFVGNVLDATLKLRNVMTDPALKSTILAKVDLASLGKVVPLAEGEKYNGKLDADISLDGRMSHIEKEQYEQFKALGTLNLKDFNYVSPELSQEVDVKEMVFRFAPQYLALEKLEAKTGNSDFAMNGTIDNYMGYMFRDELLKGKFTLNSNYMDLDELMNIVPATETTETAPAQQPAATGESSGVEIPGNIDFAVNTKINKVKFNGMNASDVNGAVTLKDKVATLNNLNLNAMGGAIGLTGQYNTQNPERPKASFGYNLKELDIQQLVNNFVTVEKLAPIAKHLSGKISSNFNLSTDLTSNLDPILSSVNGLGDLLSSSLNVSGVKALDKIADVTKLKNLNNQTIKNLKAKFKVEDGKVALNPFDIVLGGIKTNVSGTTSLDQSINYDLKMNIPKDKIPQEMVKLVEQAAAKVNSLAPKLNLNVIPNEIPINVNVLGTVTDPKVSTNFKEKLMEASGNMKDALVDAAKDKAKEVVDKTKDSVKAVVNNAVDKGKEELDKKKTEIINAAQKQADNAKAEGKKAADRIRSEADKAYTDAVAAAGSNPLKKKAAETIAQKAKDEAYKKATQTEDEANKRADGIMNKAREEADKLK</sequence>
<accession>A0A8J6P9X7</accession>
<dbReference type="PANTHER" id="PTHR30441:SF8">
    <property type="entry name" value="DUF748 DOMAIN-CONTAINING PROTEIN"/>
    <property type="match status" value="1"/>
</dbReference>
<name>A0A8J6P9X7_9FLAO</name>
<dbReference type="EMBL" id="JACVEL010000001">
    <property type="protein sequence ID" value="MBC9811368.1"/>
    <property type="molecule type" value="Genomic_DNA"/>
</dbReference>
<gene>
    <name evidence="4" type="ORF">H9Y05_02660</name>
</gene>
<dbReference type="Proteomes" id="UP000652681">
    <property type="component" value="Unassembled WGS sequence"/>
</dbReference>
<dbReference type="RefSeq" id="WP_216713420.1">
    <property type="nucleotide sequence ID" value="NZ_JACVEL010000001.1"/>
</dbReference>
<keyword evidence="3" id="KW-0812">Transmembrane</keyword>
<dbReference type="GO" id="GO:0090313">
    <property type="term" value="P:regulation of protein targeting to membrane"/>
    <property type="evidence" value="ECO:0007669"/>
    <property type="project" value="TreeGrafter"/>
</dbReference>
<evidence type="ECO:0008006" key="6">
    <source>
        <dbReference type="Google" id="ProtNLM"/>
    </source>
</evidence>
<keyword evidence="5" id="KW-1185">Reference proteome</keyword>
<feature type="coiled-coil region" evidence="1">
    <location>
        <begin position="864"/>
        <end position="899"/>
    </location>
</feature>
<evidence type="ECO:0000256" key="3">
    <source>
        <dbReference type="SAM" id="Phobius"/>
    </source>
</evidence>
<feature type="compositionally biased region" description="Basic and acidic residues" evidence="2">
    <location>
        <begin position="931"/>
        <end position="966"/>
    </location>
</feature>
<proteinExistence type="predicted"/>
<protein>
    <recommendedName>
        <fullName evidence="6">AsmA-like C-terminal domain-containing protein</fullName>
    </recommendedName>
</protein>
<evidence type="ECO:0000256" key="2">
    <source>
        <dbReference type="SAM" id="MobiDB-lite"/>
    </source>
</evidence>
<dbReference type="InterPro" id="IPR052894">
    <property type="entry name" value="AsmA-related"/>
</dbReference>
<reference evidence="4" key="1">
    <citation type="submission" date="2020-09" db="EMBL/GenBank/DDBJ databases">
        <title>Taishania pollutisoli gen. nov., sp. nov., Isolated from Tetrabromobisphenol A-Contaminated Soil.</title>
        <authorList>
            <person name="Chen Q."/>
        </authorList>
    </citation>
    <scope>NUCLEOTIDE SEQUENCE</scope>
    <source>
        <strain evidence="4">CZZ-1</strain>
    </source>
</reference>